<name>A0A0P6VZ14_9BACI</name>
<dbReference type="RefSeq" id="WP_060674068.1">
    <property type="nucleotide sequence ID" value="NZ_LIXZ01000018.1"/>
</dbReference>
<dbReference type="AlphaFoldDB" id="A0A0P6VZ14"/>
<evidence type="ECO:0000313" key="1">
    <source>
        <dbReference type="EMBL" id="KPL58238.1"/>
    </source>
</evidence>
<proteinExistence type="predicted"/>
<reference evidence="1 2" key="1">
    <citation type="submission" date="2015-08" db="EMBL/GenBank/DDBJ databases">
        <title>Draft Genome Sequence of Bacillus vietnamensis UCD-SED5.</title>
        <authorList>
            <person name="Lee R.D."/>
            <person name="Jospin G."/>
            <person name="Lang J.M."/>
            <person name="Coil D.A."/>
            <person name="Eisen J.A."/>
        </authorList>
    </citation>
    <scope>NUCLEOTIDE SEQUENCE [LARGE SCALE GENOMIC DNA]</scope>
    <source>
        <strain evidence="1 2">UCD-SED5</strain>
    </source>
</reference>
<evidence type="ECO:0000313" key="2">
    <source>
        <dbReference type="Proteomes" id="UP000050398"/>
    </source>
</evidence>
<dbReference type="PATRIC" id="fig|218284.4.peg.1852"/>
<sequence>MASIMYASKCPCCERAAFVDDYYKTDEKYIYCMVCGYYYIKTIEEYTENSIKYKEEVCNGHGMFVLENKDGNCQKVRLNNILTVAQLEELKTSLMERSVNQEKSYLISFENGVFTILFGNPPENSHLSFDEYRRKMIAKYGEPEYDFMVPVEG</sequence>
<dbReference type="OrthoDB" id="2455077at2"/>
<dbReference type="Proteomes" id="UP000050398">
    <property type="component" value="Unassembled WGS sequence"/>
</dbReference>
<dbReference type="EMBL" id="LIXZ01000018">
    <property type="protein sequence ID" value="KPL58238.1"/>
    <property type="molecule type" value="Genomic_DNA"/>
</dbReference>
<protein>
    <submittedName>
        <fullName evidence="1">Uncharacterized protein</fullName>
    </submittedName>
</protein>
<organism evidence="1 2">
    <name type="scientific">Rossellomorea vietnamensis</name>
    <dbReference type="NCBI Taxonomy" id="218284"/>
    <lineage>
        <taxon>Bacteria</taxon>
        <taxon>Bacillati</taxon>
        <taxon>Bacillota</taxon>
        <taxon>Bacilli</taxon>
        <taxon>Bacillales</taxon>
        <taxon>Bacillaceae</taxon>
        <taxon>Rossellomorea</taxon>
    </lineage>
</organism>
<accession>A0A0P6VZ14</accession>
<comment type="caution">
    <text evidence="1">The sequence shown here is derived from an EMBL/GenBank/DDBJ whole genome shotgun (WGS) entry which is preliminary data.</text>
</comment>
<gene>
    <name evidence="1" type="ORF">AM506_18145</name>
</gene>